<keyword evidence="2" id="KW-1185">Reference proteome</keyword>
<protein>
    <recommendedName>
        <fullName evidence="3">UBN2 domain-containing protein</fullName>
    </recommendedName>
</protein>
<comment type="caution">
    <text evidence="1">The sequence shown here is derived from an EMBL/GenBank/DDBJ whole genome shotgun (WGS) entry which is preliminary data.</text>
</comment>
<gene>
    <name evidence="1" type="ORF">LITE_LOCUS4086</name>
</gene>
<proteinExistence type="predicted"/>
<name>A0AAV0HEA6_9ROSI</name>
<evidence type="ECO:0000313" key="1">
    <source>
        <dbReference type="EMBL" id="CAI0383650.1"/>
    </source>
</evidence>
<accession>A0AAV0HEA6</accession>
<dbReference type="AlphaFoldDB" id="A0AAV0HEA6"/>
<organism evidence="1 2">
    <name type="scientific">Linum tenue</name>
    <dbReference type="NCBI Taxonomy" id="586396"/>
    <lineage>
        <taxon>Eukaryota</taxon>
        <taxon>Viridiplantae</taxon>
        <taxon>Streptophyta</taxon>
        <taxon>Embryophyta</taxon>
        <taxon>Tracheophyta</taxon>
        <taxon>Spermatophyta</taxon>
        <taxon>Magnoliopsida</taxon>
        <taxon>eudicotyledons</taxon>
        <taxon>Gunneridae</taxon>
        <taxon>Pentapetalae</taxon>
        <taxon>rosids</taxon>
        <taxon>fabids</taxon>
        <taxon>Malpighiales</taxon>
        <taxon>Linaceae</taxon>
        <taxon>Linum</taxon>
    </lineage>
</organism>
<dbReference type="EMBL" id="CAMGYJ010000002">
    <property type="protein sequence ID" value="CAI0383650.1"/>
    <property type="molecule type" value="Genomic_DNA"/>
</dbReference>
<reference evidence="1" key="1">
    <citation type="submission" date="2022-08" db="EMBL/GenBank/DDBJ databases">
        <authorList>
            <person name="Gutierrez-Valencia J."/>
        </authorList>
    </citation>
    <scope>NUCLEOTIDE SEQUENCE</scope>
</reference>
<dbReference type="Proteomes" id="UP001154282">
    <property type="component" value="Unassembled WGS sequence"/>
</dbReference>
<evidence type="ECO:0000313" key="2">
    <source>
        <dbReference type="Proteomes" id="UP001154282"/>
    </source>
</evidence>
<sequence>MHEYEIFYMLRNDSIHEMYTRFTMLINKLIELGRTFQSKELNRKILRSLPKEWLAKLTIIEEVKNPRNLPTNKLIVSLLSHEHVVRQVIQEDEKRKKNLAFNRDSLATFLIVNLKVILIRNSH</sequence>
<evidence type="ECO:0008006" key="3">
    <source>
        <dbReference type="Google" id="ProtNLM"/>
    </source>
</evidence>
<dbReference type="Pfam" id="PF14223">
    <property type="entry name" value="Retrotran_gag_2"/>
    <property type="match status" value="1"/>
</dbReference>